<proteinExistence type="predicted"/>
<evidence type="ECO:0000313" key="3">
    <source>
        <dbReference type="Proteomes" id="UP001066276"/>
    </source>
</evidence>
<name>A0AAV7TM16_PLEWA</name>
<evidence type="ECO:0000256" key="1">
    <source>
        <dbReference type="SAM" id="MobiDB-lite"/>
    </source>
</evidence>
<feature type="compositionally biased region" description="Basic and acidic residues" evidence="1">
    <location>
        <begin position="34"/>
        <end position="71"/>
    </location>
</feature>
<evidence type="ECO:0000313" key="2">
    <source>
        <dbReference type="EMBL" id="KAJ1177511.1"/>
    </source>
</evidence>
<reference evidence="2" key="1">
    <citation type="journal article" date="2022" name="bioRxiv">
        <title>Sequencing and chromosome-scale assembly of the giantPleurodeles waltlgenome.</title>
        <authorList>
            <person name="Brown T."/>
            <person name="Elewa A."/>
            <person name="Iarovenko S."/>
            <person name="Subramanian E."/>
            <person name="Araus A.J."/>
            <person name="Petzold A."/>
            <person name="Susuki M."/>
            <person name="Suzuki K.-i.T."/>
            <person name="Hayashi T."/>
            <person name="Toyoda A."/>
            <person name="Oliveira C."/>
            <person name="Osipova E."/>
            <person name="Leigh N.D."/>
            <person name="Simon A."/>
            <person name="Yun M.H."/>
        </authorList>
    </citation>
    <scope>NUCLEOTIDE SEQUENCE</scope>
    <source>
        <strain evidence="2">20211129_DDA</strain>
        <tissue evidence="2">Liver</tissue>
    </source>
</reference>
<protein>
    <submittedName>
        <fullName evidence="2">Uncharacterized protein</fullName>
    </submittedName>
</protein>
<dbReference type="AlphaFoldDB" id="A0AAV7TM16"/>
<feature type="region of interest" description="Disordered" evidence="1">
    <location>
        <begin position="25"/>
        <end position="105"/>
    </location>
</feature>
<sequence>MPNREWGLENNPTRLVMRWRTGVACPVSGGGDPQPERLEACDERPYLPSTRKRDVDTGDHPHSGRWREQPKDTVSPDIRGSPLAPTLQESDRQDEDGPGMGTDCR</sequence>
<dbReference type="Proteomes" id="UP001066276">
    <property type="component" value="Chromosome 3_2"/>
</dbReference>
<organism evidence="2 3">
    <name type="scientific">Pleurodeles waltl</name>
    <name type="common">Iberian ribbed newt</name>
    <dbReference type="NCBI Taxonomy" id="8319"/>
    <lineage>
        <taxon>Eukaryota</taxon>
        <taxon>Metazoa</taxon>
        <taxon>Chordata</taxon>
        <taxon>Craniata</taxon>
        <taxon>Vertebrata</taxon>
        <taxon>Euteleostomi</taxon>
        <taxon>Amphibia</taxon>
        <taxon>Batrachia</taxon>
        <taxon>Caudata</taxon>
        <taxon>Salamandroidea</taxon>
        <taxon>Salamandridae</taxon>
        <taxon>Pleurodelinae</taxon>
        <taxon>Pleurodeles</taxon>
    </lineage>
</organism>
<comment type="caution">
    <text evidence="2">The sequence shown here is derived from an EMBL/GenBank/DDBJ whole genome shotgun (WGS) entry which is preliminary data.</text>
</comment>
<gene>
    <name evidence="2" type="ORF">NDU88_002766</name>
</gene>
<accession>A0AAV7TM16</accession>
<keyword evidence="3" id="KW-1185">Reference proteome</keyword>
<dbReference type="EMBL" id="JANPWB010000006">
    <property type="protein sequence ID" value="KAJ1177511.1"/>
    <property type="molecule type" value="Genomic_DNA"/>
</dbReference>